<feature type="active site" description="Proton acceptor" evidence="8 10">
    <location>
        <position position="324"/>
    </location>
</feature>
<dbReference type="CDD" id="cd06572">
    <property type="entry name" value="Histidinol_dh"/>
    <property type="match status" value="1"/>
</dbReference>
<feature type="binding site" evidence="8 11">
    <location>
        <position position="125"/>
    </location>
    <ligand>
        <name>NAD(+)</name>
        <dbReference type="ChEBI" id="CHEBI:57540"/>
    </ligand>
</feature>
<dbReference type="EC" id="1.1.1.23" evidence="3 8"/>
<evidence type="ECO:0000256" key="11">
    <source>
        <dbReference type="PIRSR" id="PIRSR000099-2"/>
    </source>
</evidence>
<feature type="binding site" evidence="8 13">
    <location>
        <position position="417"/>
    </location>
    <ligand>
        <name>Zn(2+)</name>
        <dbReference type="ChEBI" id="CHEBI:29105"/>
    </ligand>
</feature>
<dbReference type="PIRSF" id="PIRSF000099">
    <property type="entry name" value="Histidinol_dh"/>
    <property type="match status" value="1"/>
</dbReference>
<dbReference type="PROSITE" id="PS00611">
    <property type="entry name" value="HISOL_DEHYDROGENASE"/>
    <property type="match status" value="1"/>
</dbReference>
<feature type="binding site" evidence="8 12">
    <location>
        <position position="325"/>
    </location>
    <ligand>
        <name>substrate</name>
    </ligand>
</feature>
<evidence type="ECO:0000256" key="10">
    <source>
        <dbReference type="PIRSR" id="PIRSR000099-1"/>
    </source>
</evidence>
<evidence type="ECO:0000256" key="4">
    <source>
        <dbReference type="ARBA" id="ARBA00022723"/>
    </source>
</evidence>
<dbReference type="PANTHER" id="PTHR21256">
    <property type="entry name" value="HISTIDINOL DEHYDROGENASE HDH"/>
    <property type="match status" value="1"/>
</dbReference>
<feature type="binding site" evidence="8 13">
    <location>
        <position position="256"/>
    </location>
    <ligand>
        <name>Zn(2+)</name>
        <dbReference type="ChEBI" id="CHEBI:29105"/>
    </ligand>
</feature>
<dbReference type="Gene3D" id="3.40.50.1980">
    <property type="entry name" value="Nitrogenase molybdenum iron protein domain"/>
    <property type="match status" value="2"/>
</dbReference>
<feature type="binding site" evidence="8 12">
    <location>
        <position position="417"/>
    </location>
    <ligand>
        <name>substrate</name>
    </ligand>
</feature>
<evidence type="ECO:0000256" key="7">
    <source>
        <dbReference type="ARBA" id="ARBA00049489"/>
    </source>
</evidence>
<keyword evidence="8" id="KW-0028">Amino-acid biosynthesis</keyword>
<name>A0A1M6KWL9_9BACL</name>
<comment type="catalytic activity">
    <reaction evidence="7 8">
        <text>L-histidinol + 2 NAD(+) + H2O = L-histidine + 2 NADH + 3 H(+)</text>
        <dbReference type="Rhea" id="RHEA:20641"/>
        <dbReference type="ChEBI" id="CHEBI:15377"/>
        <dbReference type="ChEBI" id="CHEBI:15378"/>
        <dbReference type="ChEBI" id="CHEBI:57540"/>
        <dbReference type="ChEBI" id="CHEBI:57595"/>
        <dbReference type="ChEBI" id="CHEBI:57699"/>
        <dbReference type="ChEBI" id="CHEBI:57945"/>
        <dbReference type="EC" id="1.1.1.23"/>
    </reaction>
</comment>
<evidence type="ECO:0000256" key="3">
    <source>
        <dbReference type="ARBA" id="ARBA00012965"/>
    </source>
</evidence>
<dbReference type="UniPathway" id="UPA00031">
    <property type="reaction ID" value="UER00014"/>
</dbReference>
<dbReference type="InterPro" id="IPR022695">
    <property type="entry name" value="Histidinol_DH_monofunct"/>
</dbReference>
<proteinExistence type="inferred from homology"/>
<sequence>MIIRRYSSDQWIWQRTLTSETAVQSKVSEILETIRRDGDFALRRYTQEFDRWQGAMNAEEPLSVPRSVREAALAATPASLQTALREAAQRIRRFHEDVLPDNRQFEQAGATLGMVWRPLRRVGVYAPGGKAAYPSTVFMNTIPAQVAGVTEIVLASPPQAETGWPHPLILAAAEIAGVQEVYRIGGAQAIAAFAYGTASVPAVEKIVGPGNQWVATAKQQVQSHVAIDSIAGPSEVFVIADHTAKAPYVAADMLAQAEHDEAAGAVCISTDRRLLDEVASELERQLAILPRRSIAAQALQTWGALVEVASMTEAIELTNQMAPEHVELHVAHPYEILPELRTVGAVFLGEYTPEPVGDYLAGPNHVLPTHGTARFASGLSVHDFLRRFTYVSYDSTALARDAESIIRLAEAEGLDGHARAVQIRLEGERS</sequence>
<evidence type="ECO:0000256" key="8">
    <source>
        <dbReference type="HAMAP-Rule" id="MF_01024"/>
    </source>
</evidence>
<evidence type="ECO:0000313" key="16">
    <source>
        <dbReference type="Proteomes" id="UP000184016"/>
    </source>
</evidence>
<dbReference type="GO" id="GO:0008270">
    <property type="term" value="F:zinc ion binding"/>
    <property type="evidence" value="ECO:0007669"/>
    <property type="project" value="UniProtKB-UniRule"/>
</dbReference>
<feature type="binding site" evidence="8 12">
    <location>
        <position position="259"/>
    </location>
    <ligand>
        <name>substrate</name>
    </ligand>
</feature>
<feature type="binding site" evidence="8 12">
    <location>
        <position position="256"/>
    </location>
    <ligand>
        <name>substrate</name>
    </ligand>
</feature>
<evidence type="ECO:0000256" key="14">
    <source>
        <dbReference type="RuleBase" id="RU004175"/>
    </source>
</evidence>
<dbReference type="RefSeq" id="WP_083573993.1">
    <property type="nucleotide sequence ID" value="NZ_FRAF01000002.1"/>
</dbReference>
<feature type="binding site" evidence="8 12">
    <location>
        <position position="412"/>
    </location>
    <ligand>
        <name>substrate</name>
    </ligand>
</feature>
<feature type="binding site" evidence="8 13">
    <location>
        <position position="358"/>
    </location>
    <ligand>
        <name>Zn(2+)</name>
        <dbReference type="ChEBI" id="CHEBI:29105"/>
    </ligand>
</feature>
<evidence type="ECO:0000256" key="5">
    <source>
        <dbReference type="ARBA" id="ARBA00022833"/>
    </source>
</evidence>
<feature type="binding site" evidence="8 11">
    <location>
        <position position="188"/>
    </location>
    <ligand>
        <name>NAD(+)</name>
        <dbReference type="ChEBI" id="CHEBI:57540"/>
    </ligand>
</feature>
<evidence type="ECO:0000256" key="13">
    <source>
        <dbReference type="PIRSR" id="PIRSR000099-4"/>
    </source>
</evidence>
<keyword evidence="5 8" id="KW-0862">Zinc</keyword>
<evidence type="ECO:0000256" key="12">
    <source>
        <dbReference type="PIRSR" id="PIRSR000099-3"/>
    </source>
</evidence>
<comment type="cofactor">
    <cofactor evidence="8 13">
        <name>Zn(2+)</name>
        <dbReference type="ChEBI" id="CHEBI:29105"/>
    </cofactor>
    <text evidence="8 13">Binds 1 zinc ion per subunit.</text>
</comment>
<dbReference type="InterPro" id="IPR016161">
    <property type="entry name" value="Ald_DH/histidinol_DH"/>
</dbReference>
<evidence type="ECO:0000256" key="6">
    <source>
        <dbReference type="ARBA" id="ARBA00023002"/>
    </source>
</evidence>
<dbReference type="PRINTS" id="PR00083">
    <property type="entry name" value="HOLDHDRGNASE"/>
</dbReference>
<comment type="function">
    <text evidence="1 8">Catalyzes the sequential NAD-dependent oxidations of L-histidinol to L-histidinaldehyde and then to L-histidine.</text>
</comment>
<feature type="binding site" evidence="8 12">
    <location>
        <position position="358"/>
    </location>
    <ligand>
        <name>substrate</name>
    </ligand>
</feature>
<dbReference type="NCBIfam" id="TIGR00069">
    <property type="entry name" value="hisD"/>
    <property type="match status" value="1"/>
</dbReference>
<accession>A0A1M6KWL9</accession>
<dbReference type="GO" id="GO:0051287">
    <property type="term" value="F:NAD binding"/>
    <property type="evidence" value="ECO:0007669"/>
    <property type="project" value="InterPro"/>
</dbReference>
<dbReference type="Pfam" id="PF00815">
    <property type="entry name" value="Histidinol_dh"/>
    <property type="match status" value="1"/>
</dbReference>
<evidence type="ECO:0000256" key="2">
    <source>
        <dbReference type="ARBA" id="ARBA00010178"/>
    </source>
</evidence>
<dbReference type="GO" id="GO:0000105">
    <property type="term" value="P:L-histidine biosynthetic process"/>
    <property type="evidence" value="ECO:0007669"/>
    <property type="project" value="UniProtKB-UniRule"/>
</dbReference>
<comment type="pathway">
    <text evidence="8">Amino-acid biosynthesis; L-histidine biosynthesis; L-histidine from 5-phospho-alpha-D-ribose 1-diphosphate: step 9/9.</text>
</comment>
<dbReference type="PANTHER" id="PTHR21256:SF2">
    <property type="entry name" value="HISTIDINE BIOSYNTHESIS TRIFUNCTIONAL PROTEIN"/>
    <property type="match status" value="1"/>
</dbReference>
<dbReference type="AlphaFoldDB" id="A0A1M6KWL9"/>
<evidence type="ECO:0000313" key="15">
    <source>
        <dbReference type="EMBL" id="SHJ63290.1"/>
    </source>
</evidence>
<dbReference type="Gene3D" id="1.20.5.1300">
    <property type="match status" value="1"/>
</dbReference>
<feature type="binding site" evidence="8 11">
    <location>
        <position position="211"/>
    </location>
    <ligand>
        <name>NAD(+)</name>
        <dbReference type="ChEBI" id="CHEBI:57540"/>
    </ligand>
</feature>
<dbReference type="GO" id="GO:0005829">
    <property type="term" value="C:cytosol"/>
    <property type="evidence" value="ECO:0007669"/>
    <property type="project" value="TreeGrafter"/>
</dbReference>
<gene>
    <name evidence="8" type="primary">hisD</name>
    <name evidence="15" type="ORF">SAMN05443507_10231</name>
</gene>
<keyword evidence="8 11" id="KW-0520">NAD</keyword>
<organism evidence="15 16">
    <name type="scientific">Alicyclobacillus tolerans</name>
    <dbReference type="NCBI Taxonomy" id="90970"/>
    <lineage>
        <taxon>Bacteria</taxon>
        <taxon>Bacillati</taxon>
        <taxon>Bacillota</taxon>
        <taxon>Bacilli</taxon>
        <taxon>Bacillales</taxon>
        <taxon>Alicyclobacillaceae</taxon>
        <taxon>Alicyclobacillus</taxon>
    </lineage>
</organism>
<dbReference type="STRING" id="1830138.SAMN05443507_10231"/>
<dbReference type="InterPro" id="IPR012131">
    <property type="entry name" value="Hstdl_DH"/>
</dbReference>
<reference evidence="16" key="1">
    <citation type="submission" date="2016-11" db="EMBL/GenBank/DDBJ databases">
        <authorList>
            <person name="Varghese N."/>
            <person name="Submissions S."/>
        </authorList>
    </citation>
    <scope>NUCLEOTIDE SEQUENCE [LARGE SCALE GENOMIC DNA]</scope>
    <source>
        <strain evidence="16">USBA-503</strain>
    </source>
</reference>
<dbReference type="EMBL" id="FRAF01000002">
    <property type="protein sequence ID" value="SHJ63290.1"/>
    <property type="molecule type" value="Genomic_DNA"/>
</dbReference>
<dbReference type="FunFam" id="3.40.50.1980:FF:000001">
    <property type="entry name" value="Histidinol dehydrogenase"/>
    <property type="match status" value="1"/>
</dbReference>
<feature type="active site" description="Proton acceptor" evidence="8 10">
    <location>
        <position position="325"/>
    </location>
</feature>
<dbReference type="OrthoDB" id="9805269at2"/>
<keyword evidence="16" id="KW-1185">Reference proteome</keyword>
<keyword evidence="4 8" id="KW-0479">Metal-binding</keyword>
<dbReference type="SUPFAM" id="SSF53720">
    <property type="entry name" value="ALDH-like"/>
    <property type="match status" value="1"/>
</dbReference>
<evidence type="ECO:0000256" key="1">
    <source>
        <dbReference type="ARBA" id="ARBA00003850"/>
    </source>
</evidence>
<dbReference type="InterPro" id="IPR001692">
    <property type="entry name" value="Histidinol_DH_CS"/>
</dbReference>
<evidence type="ECO:0000256" key="9">
    <source>
        <dbReference type="PIRNR" id="PIRNR000099"/>
    </source>
</evidence>
<dbReference type="GO" id="GO:0004399">
    <property type="term" value="F:histidinol dehydrogenase activity"/>
    <property type="evidence" value="ECO:0007669"/>
    <property type="project" value="UniProtKB-UniRule"/>
</dbReference>
<keyword evidence="6 8" id="KW-0560">Oxidoreductase</keyword>
<keyword evidence="8" id="KW-0368">Histidine biosynthesis</keyword>
<dbReference type="Proteomes" id="UP000184016">
    <property type="component" value="Unassembled WGS sequence"/>
</dbReference>
<protein>
    <recommendedName>
        <fullName evidence="3 8">Histidinol dehydrogenase</fullName>
        <shortName evidence="8">HDH</shortName>
        <ecNumber evidence="3 8">1.1.1.23</ecNumber>
    </recommendedName>
</protein>
<dbReference type="HAMAP" id="MF_01024">
    <property type="entry name" value="HisD"/>
    <property type="match status" value="1"/>
</dbReference>
<comment type="similarity">
    <text evidence="2 8 9 14">Belongs to the histidinol dehydrogenase family.</text>
</comment>
<feature type="binding site" evidence="8 12">
    <location>
        <position position="234"/>
    </location>
    <ligand>
        <name>substrate</name>
    </ligand>
</feature>
<feature type="binding site" evidence="8 13">
    <location>
        <position position="259"/>
    </location>
    <ligand>
        <name>Zn(2+)</name>
        <dbReference type="ChEBI" id="CHEBI:29105"/>
    </ligand>
</feature>